<dbReference type="PANTHER" id="PTHR30203">
    <property type="entry name" value="OUTER MEMBRANE CATION EFFLUX PROTEIN"/>
    <property type="match status" value="1"/>
</dbReference>
<evidence type="ECO:0000313" key="3">
    <source>
        <dbReference type="Proteomes" id="UP000291822"/>
    </source>
</evidence>
<keyword evidence="3" id="KW-1185">Reference proteome</keyword>
<proteinExistence type="inferred from homology"/>
<evidence type="ECO:0000256" key="1">
    <source>
        <dbReference type="ARBA" id="ARBA00007613"/>
    </source>
</evidence>
<dbReference type="InterPro" id="IPR010131">
    <property type="entry name" value="MdtP/NodT-like"/>
</dbReference>
<name>A0A4R0YJ85_9GAMM</name>
<sequence length="460" mass="49238">MLPGPLVLTPKHSCHRSGSVRVRCMTAALLGALLGGCATYAPKPLPAQAASATELSALHGYAQATPPLDAAAVERLVLLNNPDLLAMHARHQVAQAQRQQDSLLPNPTVGGSIGYLLSGPGDATAWTASISEDITALITLRPRREAARAAADEVDAGLLWEQWQTLGKARLLVIDLVEGERMLLLQRQALEWLAQRESRIAHEVDRNNLERLAVAPDLAAAADARAALADLQRRHLDQQQQLAALLGLRPDVGVPLASPLAPPALDAASIRSDADSISRRRPDLVALQLGYQAQEATLRAAVLAQFPPLSLGYDASQDNSRVRNGGPSVSFALPVFDHNQGNIAIASATREQLHHEYSTRLATSRDEVDALLAQYAQARAQWLALAPVTADAVRAAAQAKIAWQGGLLDMRGYVDLEVAAINRQLAMLTLEQTLLEQQAALELLVGRGMPSSLDQDVFAP</sequence>
<dbReference type="GO" id="GO:0015562">
    <property type="term" value="F:efflux transmembrane transporter activity"/>
    <property type="evidence" value="ECO:0007669"/>
    <property type="project" value="InterPro"/>
</dbReference>
<accession>A0A4R0YJ85</accession>
<gene>
    <name evidence="2" type="ORF">EZM97_32305</name>
</gene>
<evidence type="ECO:0000313" key="2">
    <source>
        <dbReference type="EMBL" id="TCI07282.1"/>
    </source>
</evidence>
<comment type="caution">
    <text evidence="2">The sequence shown here is derived from an EMBL/GenBank/DDBJ whole genome shotgun (WGS) entry which is preliminary data.</text>
</comment>
<dbReference type="EMBL" id="SJTG01000005">
    <property type="protein sequence ID" value="TCI07282.1"/>
    <property type="molecule type" value="Genomic_DNA"/>
</dbReference>
<dbReference type="InterPro" id="IPR003423">
    <property type="entry name" value="OMP_efflux"/>
</dbReference>
<dbReference type="SUPFAM" id="SSF56954">
    <property type="entry name" value="Outer membrane efflux proteins (OEP)"/>
    <property type="match status" value="1"/>
</dbReference>
<dbReference type="Pfam" id="PF02321">
    <property type="entry name" value="OEP"/>
    <property type="match status" value="1"/>
</dbReference>
<dbReference type="Proteomes" id="UP000291822">
    <property type="component" value="Unassembled WGS sequence"/>
</dbReference>
<dbReference type="AlphaFoldDB" id="A0A4R0YJ85"/>
<comment type="similarity">
    <text evidence="1">Belongs to the outer membrane factor (OMF) (TC 1.B.17) family.</text>
</comment>
<protein>
    <submittedName>
        <fullName evidence="2">TolC family protein</fullName>
    </submittedName>
</protein>
<reference evidence="2 3" key="1">
    <citation type="submission" date="2019-02" db="EMBL/GenBank/DDBJ databases">
        <title>Dyella amyloliquefaciens sp. nov., isolated from forest soil.</title>
        <authorList>
            <person name="Gao Z.-H."/>
            <person name="Qiu L.-H."/>
        </authorList>
    </citation>
    <scope>NUCLEOTIDE SEQUENCE [LARGE SCALE GENOMIC DNA]</scope>
    <source>
        <strain evidence="2 3">KACC 12747</strain>
    </source>
</reference>
<organism evidence="2 3">
    <name type="scientific">Dyella soli</name>
    <dbReference type="NCBI Taxonomy" id="522319"/>
    <lineage>
        <taxon>Bacteria</taxon>
        <taxon>Pseudomonadati</taxon>
        <taxon>Pseudomonadota</taxon>
        <taxon>Gammaproteobacteria</taxon>
        <taxon>Lysobacterales</taxon>
        <taxon>Rhodanobacteraceae</taxon>
        <taxon>Dyella</taxon>
    </lineage>
</organism>
<dbReference type="Gene3D" id="1.20.1600.10">
    <property type="entry name" value="Outer membrane efflux proteins (OEP)"/>
    <property type="match status" value="1"/>
</dbReference>